<evidence type="ECO:0000256" key="5">
    <source>
        <dbReference type="PROSITE-ProRule" id="PRU00042"/>
    </source>
</evidence>
<feature type="domain" description="C2H2-type" evidence="6">
    <location>
        <begin position="131"/>
        <end position="158"/>
    </location>
</feature>
<keyword evidence="4" id="KW-0862">Zinc</keyword>
<keyword evidence="8" id="KW-1185">Reference proteome</keyword>
<dbReference type="PROSITE" id="PS00028">
    <property type="entry name" value="ZINC_FINGER_C2H2_1"/>
    <property type="match status" value="3"/>
</dbReference>
<keyword evidence="2" id="KW-0677">Repeat</keyword>
<dbReference type="EMBL" id="JABFTP020000144">
    <property type="protein sequence ID" value="KAL3283346.1"/>
    <property type="molecule type" value="Genomic_DNA"/>
</dbReference>
<organism evidence="7 8">
    <name type="scientific">Cryptolaemus montrouzieri</name>
    <dbReference type="NCBI Taxonomy" id="559131"/>
    <lineage>
        <taxon>Eukaryota</taxon>
        <taxon>Metazoa</taxon>
        <taxon>Ecdysozoa</taxon>
        <taxon>Arthropoda</taxon>
        <taxon>Hexapoda</taxon>
        <taxon>Insecta</taxon>
        <taxon>Pterygota</taxon>
        <taxon>Neoptera</taxon>
        <taxon>Endopterygota</taxon>
        <taxon>Coleoptera</taxon>
        <taxon>Polyphaga</taxon>
        <taxon>Cucujiformia</taxon>
        <taxon>Coccinelloidea</taxon>
        <taxon>Coccinellidae</taxon>
        <taxon>Scymninae</taxon>
        <taxon>Scymnini</taxon>
        <taxon>Cryptolaemus</taxon>
    </lineage>
</organism>
<evidence type="ECO:0000313" key="7">
    <source>
        <dbReference type="EMBL" id="KAL3283346.1"/>
    </source>
</evidence>
<dbReference type="AlphaFoldDB" id="A0ABD2NYB8"/>
<dbReference type="PANTHER" id="PTHR24403">
    <property type="entry name" value="ZINC FINGER PROTEIN"/>
    <property type="match status" value="1"/>
</dbReference>
<evidence type="ECO:0000259" key="6">
    <source>
        <dbReference type="PROSITE" id="PS50157"/>
    </source>
</evidence>
<dbReference type="InterPro" id="IPR036236">
    <property type="entry name" value="Znf_C2H2_sf"/>
</dbReference>
<sequence>MYSEEENEVIRLFIVGEDGKEVEVNQNDLSFIKLEITNTEDENFGYEESDAPSTNEVNGDDSLLIDNIKIEVIEDPEAEFAAFYGAEIQEDDLHQREILEESENENEAPRGSKRTLYEKSFCKNNRQRKLHRCDICGYTSHQKSHYRRHLTIHFKPDGVRCSVCRKPMISKVELSDHMEEHRCPGNRNRFKCNICSYTSNKLTNVSQHTEVHYKPKKERLECDRCNFSTTNKLRLRNHSAIHMNMRRSTKCPVCLMVFKSMAMRRRHIQQYKSPDDPSKYQCPECSYNTTKFNNFKQHMVVHRSEFEIEMFQCAFCPFKSKRKTDLRQHVIVKHKTDEEVTLFQCDFCSYESRRGNHLTSHMKNRHRKELIVKKCGLCSYKSVSQVLIEKHFLIHSKIPERFFLCSICGFGCQSQILLDRHMTLKHTNEYGEIDDDPTDENFKLRKTRDITEPDTEPELCYSFELVKVKQEKADQPDQSEEVEMAVFCCQFPQCNFFSPIERDAKIHMTICHNKKGDDNRCPECTFHTTSRYFYLDHLKVHGIDIEHLKPHLCEICGTRWIRQGDLTRHMAVHWGGEAERRRRSVKVEEPSNKKLLHCAFCNYKTRIRLCLYKHMSKHERNQEINFNDYVKAIDGSEDSE</sequence>
<evidence type="ECO:0000313" key="8">
    <source>
        <dbReference type="Proteomes" id="UP001516400"/>
    </source>
</evidence>
<gene>
    <name evidence="7" type="ORF">HHI36_006494</name>
</gene>
<name>A0ABD2NYB8_9CUCU</name>
<dbReference type="GO" id="GO:0008270">
    <property type="term" value="F:zinc ion binding"/>
    <property type="evidence" value="ECO:0007669"/>
    <property type="project" value="UniProtKB-KW"/>
</dbReference>
<evidence type="ECO:0000256" key="3">
    <source>
        <dbReference type="ARBA" id="ARBA00022771"/>
    </source>
</evidence>
<keyword evidence="3 5" id="KW-0863">Zinc-finger</keyword>
<reference evidence="7 8" key="1">
    <citation type="journal article" date="2021" name="BMC Biol.">
        <title>Horizontally acquired antibacterial genes associated with adaptive radiation of ladybird beetles.</title>
        <authorList>
            <person name="Li H.S."/>
            <person name="Tang X.F."/>
            <person name="Huang Y.H."/>
            <person name="Xu Z.Y."/>
            <person name="Chen M.L."/>
            <person name="Du X.Y."/>
            <person name="Qiu B.Y."/>
            <person name="Chen P.T."/>
            <person name="Zhang W."/>
            <person name="Slipinski A."/>
            <person name="Escalona H.E."/>
            <person name="Waterhouse R.M."/>
            <person name="Zwick A."/>
            <person name="Pang H."/>
        </authorList>
    </citation>
    <scope>NUCLEOTIDE SEQUENCE [LARGE SCALE GENOMIC DNA]</scope>
    <source>
        <strain evidence="7">SYSU2018</strain>
    </source>
</reference>
<feature type="domain" description="C2H2-type" evidence="6">
    <location>
        <begin position="280"/>
        <end position="307"/>
    </location>
</feature>
<dbReference type="PANTHER" id="PTHR24403:SF67">
    <property type="entry name" value="FI01116P-RELATED"/>
    <property type="match status" value="1"/>
</dbReference>
<accession>A0ABD2NYB8</accession>
<feature type="domain" description="C2H2-type" evidence="6">
    <location>
        <begin position="551"/>
        <end position="578"/>
    </location>
</feature>
<dbReference type="InterPro" id="IPR013087">
    <property type="entry name" value="Znf_C2H2_type"/>
</dbReference>
<dbReference type="PROSITE" id="PS50157">
    <property type="entry name" value="ZINC_FINGER_C2H2_2"/>
    <property type="match status" value="6"/>
</dbReference>
<evidence type="ECO:0000256" key="2">
    <source>
        <dbReference type="ARBA" id="ARBA00022737"/>
    </source>
</evidence>
<protein>
    <recommendedName>
        <fullName evidence="6">C2H2-type domain-containing protein</fullName>
    </recommendedName>
</protein>
<dbReference type="SUPFAM" id="SSF57667">
    <property type="entry name" value="beta-beta-alpha zinc fingers"/>
    <property type="match status" value="3"/>
</dbReference>
<evidence type="ECO:0000256" key="4">
    <source>
        <dbReference type="ARBA" id="ARBA00022833"/>
    </source>
</evidence>
<dbReference type="SMART" id="SM00355">
    <property type="entry name" value="ZnF_C2H2"/>
    <property type="match status" value="14"/>
</dbReference>
<comment type="caution">
    <text evidence="7">The sequence shown here is derived from an EMBL/GenBank/DDBJ whole genome shotgun (WGS) entry which is preliminary data.</text>
</comment>
<evidence type="ECO:0000256" key="1">
    <source>
        <dbReference type="ARBA" id="ARBA00022723"/>
    </source>
</evidence>
<dbReference type="Gene3D" id="3.30.160.60">
    <property type="entry name" value="Classic Zinc Finger"/>
    <property type="match status" value="6"/>
</dbReference>
<dbReference type="InterPro" id="IPR050688">
    <property type="entry name" value="Zinc_finger/UBP_domain"/>
</dbReference>
<proteinExistence type="predicted"/>
<dbReference type="Proteomes" id="UP001516400">
    <property type="component" value="Unassembled WGS sequence"/>
</dbReference>
<feature type="domain" description="C2H2-type" evidence="6">
    <location>
        <begin position="190"/>
        <end position="217"/>
    </location>
</feature>
<feature type="domain" description="C2H2-type" evidence="6">
    <location>
        <begin position="343"/>
        <end position="371"/>
    </location>
</feature>
<feature type="domain" description="C2H2-type" evidence="6">
    <location>
        <begin position="403"/>
        <end position="431"/>
    </location>
</feature>
<keyword evidence="1" id="KW-0479">Metal-binding</keyword>